<protein>
    <submittedName>
        <fullName evidence="1">Aminoglycoside phosphotransferase family protein</fullName>
    </submittedName>
</protein>
<dbReference type="Pfam" id="PF04655">
    <property type="entry name" value="APH_6_hur"/>
    <property type="match status" value="1"/>
</dbReference>
<dbReference type="EMBL" id="JAJOMB010000020">
    <property type="protein sequence ID" value="MCD5315219.1"/>
    <property type="molecule type" value="Genomic_DNA"/>
</dbReference>
<dbReference type="RefSeq" id="WP_231448019.1">
    <property type="nucleotide sequence ID" value="NZ_JAJOMB010000020.1"/>
</dbReference>
<keyword evidence="2" id="KW-1185">Reference proteome</keyword>
<dbReference type="SUPFAM" id="SSF56112">
    <property type="entry name" value="Protein kinase-like (PK-like)"/>
    <property type="match status" value="1"/>
</dbReference>
<dbReference type="Gene3D" id="1.10.510.10">
    <property type="entry name" value="Transferase(Phosphotransferase) domain 1"/>
    <property type="match status" value="1"/>
</dbReference>
<dbReference type="GO" id="GO:0019748">
    <property type="term" value="P:secondary metabolic process"/>
    <property type="evidence" value="ECO:0007669"/>
    <property type="project" value="InterPro"/>
</dbReference>
<comment type="caution">
    <text evidence="1">The sequence shown here is derived from an EMBL/GenBank/DDBJ whole genome shotgun (WGS) entry which is preliminary data.</text>
</comment>
<dbReference type="InterPro" id="IPR006748">
    <property type="entry name" value="NH2Glyco/OHUrea_AB-resist_kin"/>
</dbReference>
<evidence type="ECO:0000313" key="1">
    <source>
        <dbReference type="EMBL" id="MCD5315219.1"/>
    </source>
</evidence>
<dbReference type="Proteomes" id="UP001138997">
    <property type="component" value="Unassembled WGS sequence"/>
</dbReference>
<dbReference type="AlphaFoldDB" id="A0A9X1SWY3"/>
<dbReference type="InterPro" id="IPR011009">
    <property type="entry name" value="Kinase-like_dom_sf"/>
</dbReference>
<evidence type="ECO:0000313" key="2">
    <source>
        <dbReference type="Proteomes" id="UP001138997"/>
    </source>
</evidence>
<sequence length="285" mass="31706">MILLPENLLRHARDNHDAQFHGWLRELPDIVDEYAARWSLQLQEPYQPGGTCSWVAAADGDRVLKVSWRHYEADDEAAGLATWSGHGAVRVHASEQTAVSSVLLLERCTPGTPLAEARPEAEQDAVIVEVLRKLWAAPLGGHPFRPLSQMCNAWADSAQARPITIDRGLARAGLNLLRELPTTATEQVLLATDLHAGNVLQAEREPWLVIDPKPYVGDPHYDVLQHLLNCDERLHHDPRALVHRVADLAGLDRDRVLAWLFARCVHASLDLPVLRPVATRLAGYL</sequence>
<accession>A0A9X1SWY3</accession>
<dbReference type="GO" id="GO:0016773">
    <property type="term" value="F:phosphotransferase activity, alcohol group as acceptor"/>
    <property type="evidence" value="ECO:0007669"/>
    <property type="project" value="InterPro"/>
</dbReference>
<name>A0A9X1SWY3_9ACTN</name>
<proteinExistence type="predicted"/>
<reference evidence="1" key="1">
    <citation type="submission" date="2021-11" db="EMBL/GenBank/DDBJ databases">
        <title>Streptomyces corallinus and Kineosporia corallina sp. nov., two new coral-derived marine actinobacteria.</title>
        <authorList>
            <person name="Buangrab K."/>
            <person name="Sutthacheep M."/>
            <person name="Yeemin T."/>
            <person name="Harunari E."/>
            <person name="Igarashi Y."/>
            <person name="Sripreechasak P."/>
            <person name="Kanchanasin P."/>
            <person name="Tanasupawat S."/>
            <person name="Phongsopitanun W."/>
        </authorList>
    </citation>
    <scope>NUCLEOTIDE SEQUENCE</scope>
    <source>
        <strain evidence="1">JCM 31032</strain>
    </source>
</reference>
<gene>
    <name evidence="1" type="ORF">LR394_30390</name>
</gene>
<organism evidence="1 2">
    <name type="scientific">Kineosporia babensis</name>
    <dbReference type="NCBI Taxonomy" id="499548"/>
    <lineage>
        <taxon>Bacteria</taxon>
        <taxon>Bacillati</taxon>
        <taxon>Actinomycetota</taxon>
        <taxon>Actinomycetes</taxon>
        <taxon>Kineosporiales</taxon>
        <taxon>Kineosporiaceae</taxon>
        <taxon>Kineosporia</taxon>
    </lineage>
</organism>